<dbReference type="EMBL" id="FOYQ01000002">
    <property type="protein sequence ID" value="SFR51012.1"/>
    <property type="molecule type" value="Genomic_DNA"/>
</dbReference>
<dbReference type="RefSeq" id="WP_143099972.1">
    <property type="nucleotide sequence ID" value="NZ_FOYQ01000002.1"/>
</dbReference>
<feature type="chain" id="PRO_5011453798" evidence="1">
    <location>
        <begin position="23"/>
        <end position="284"/>
    </location>
</feature>
<sequence>MKYFLKGLFVFILCGIGQSLSAQESIIFEAGLRPKMVYKTKQQLITQNLLQYRGDSLMLANLEQAGIENPQESVDTITNSSLTYTGNAQGANYPLQMKITESDNYDLPAGALLFGEVQRGIPVFDSIANSNMDEATATAVLKGVSALIKNTQVPPTALKVGESFSHSVPMEIPIGPSVFVVDIVTEYTLIDVQNGIANLNLDQVIVMNTTIEGYEMTANGTGKGTATYSVGSRFLTGMNLELDMTLEMEIQGISIRVGMKSKSRQELELLEAADFPEGLINLEN</sequence>
<dbReference type="STRING" id="400055.SAMN04490243_2438"/>
<protein>
    <submittedName>
        <fullName evidence="2">Uncharacterized protein</fullName>
    </submittedName>
</protein>
<evidence type="ECO:0000313" key="3">
    <source>
        <dbReference type="Proteomes" id="UP000199534"/>
    </source>
</evidence>
<dbReference type="AlphaFoldDB" id="A0A1I6H984"/>
<name>A0A1I6H984_9FLAO</name>
<feature type="signal peptide" evidence="1">
    <location>
        <begin position="1"/>
        <end position="22"/>
    </location>
</feature>
<proteinExistence type="predicted"/>
<evidence type="ECO:0000313" key="2">
    <source>
        <dbReference type="EMBL" id="SFR51012.1"/>
    </source>
</evidence>
<dbReference type="Proteomes" id="UP000199534">
    <property type="component" value="Unassembled WGS sequence"/>
</dbReference>
<organism evidence="2 3">
    <name type="scientific">Robiginitalea myxolifaciens</name>
    <dbReference type="NCBI Taxonomy" id="400055"/>
    <lineage>
        <taxon>Bacteria</taxon>
        <taxon>Pseudomonadati</taxon>
        <taxon>Bacteroidota</taxon>
        <taxon>Flavobacteriia</taxon>
        <taxon>Flavobacteriales</taxon>
        <taxon>Flavobacteriaceae</taxon>
        <taxon>Robiginitalea</taxon>
    </lineage>
</organism>
<dbReference type="OrthoDB" id="1376102at2"/>
<keyword evidence="3" id="KW-1185">Reference proteome</keyword>
<accession>A0A1I6H984</accession>
<evidence type="ECO:0000256" key="1">
    <source>
        <dbReference type="SAM" id="SignalP"/>
    </source>
</evidence>
<keyword evidence="1" id="KW-0732">Signal</keyword>
<reference evidence="2 3" key="1">
    <citation type="submission" date="2016-10" db="EMBL/GenBank/DDBJ databases">
        <authorList>
            <person name="de Groot N.N."/>
        </authorList>
    </citation>
    <scope>NUCLEOTIDE SEQUENCE [LARGE SCALE GENOMIC DNA]</scope>
    <source>
        <strain evidence="2 3">DSM 21019</strain>
    </source>
</reference>
<gene>
    <name evidence="2" type="ORF">SAMN04490243_2438</name>
</gene>